<evidence type="ECO:0000313" key="5">
    <source>
        <dbReference type="EMBL" id="SHG01575.1"/>
    </source>
</evidence>
<organism evidence="5 6">
    <name type="scientific">Kaistia soli DSM 19436</name>
    <dbReference type="NCBI Taxonomy" id="1122133"/>
    <lineage>
        <taxon>Bacteria</taxon>
        <taxon>Pseudomonadati</taxon>
        <taxon>Pseudomonadota</taxon>
        <taxon>Alphaproteobacteria</taxon>
        <taxon>Hyphomicrobiales</taxon>
        <taxon>Kaistiaceae</taxon>
        <taxon>Kaistia</taxon>
    </lineage>
</organism>
<evidence type="ECO:0000256" key="1">
    <source>
        <dbReference type="ARBA" id="ARBA00004418"/>
    </source>
</evidence>
<keyword evidence="4" id="KW-1133">Transmembrane helix</keyword>
<dbReference type="SUPFAM" id="SSF53850">
    <property type="entry name" value="Periplasmic binding protein-like II"/>
    <property type="match status" value="1"/>
</dbReference>
<dbReference type="PROSITE" id="PS51318">
    <property type="entry name" value="TAT"/>
    <property type="match status" value="1"/>
</dbReference>
<dbReference type="EMBL" id="FQUP01000003">
    <property type="protein sequence ID" value="SHG01575.1"/>
    <property type="molecule type" value="Genomic_DNA"/>
</dbReference>
<keyword evidence="5" id="KW-0762">Sugar transport</keyword>
<keyword evidence="4" id="KW-0812">Transmembrane</keyword>
<keyword evidence="4" id="KW-0472">Membrane</keyword>
<accession>A0A1M5GCU3</accession>
<evidence type="ECO:0000256" key="4">
    <source>
        <dbReference type="SAM" id="Phobius"/>
    </source>
</evidence>
<protein>
    <submittedName>
        <fullName evidence="5">Multiple sugar transport system substrate-binding protein</fullName>
    </submittedName>
</protein>
<dbReference type="PANTHER" id="PTHR43649">
    <property type="entry name" value="ARABINOSE-BINDING PROTEIN-RELATED"/>
    <property type="match status" value="1"/>
</dbReference>
<dbReference type="Proteomes" id="UP000184485">
    <property type="component" value="Unassembled WGS sequence"/>
</dbReference>
<proteinExistence type="inferred from homology"/>
<evidence type="ECO:0000313" key="6">
    <source>
        <dbReference type="Proteomes" id="UP000184485"/>
    </source>
</evidence>
<feature type="transmembrane region" description="Helical" evidence="4">
    <location>
        <begin position="21"/>
        <end position="40"/>
    </location>
</feature>
<name>A0A1M5GCU3_9HYPH</name>
<sequence length="442" mass="47187">MAKQEDQEMAGEAGRLTRRTILVGAGALAASPLLSGVSFAQDATTMRLSWWGSDDRHKKTLALIQLFQSKHPGLSVTPEYGGFVGYQDKLSTEFAGGNAPDVMQVADPGALIAAGRLLALDDYIAAGKIDVSNASKSVLETAKVGGKQYSVPWGLACGCYFLDNQVFEDAKVDIPDYGWTWDEYAKVAKSLSKPGFYGSADIWAAAGTRALAGLEVFLRERQKYAFTPDGKIGFGPDELTEWFTFWDELRKAGAVPPGEVTALETGFETSPIITGKAAMYPINSSIASSLQGLTKHKLTVAPFPTGVGSTALKGDQYGAFVNSSMQVYINADAKDKDLAAAFVNFVLNDPDAAKIQLMARGVPASSKIAELVTPDISPVEQSMVATVKYVADHASAGFVPWPKQGAEVQDLMQRSHQAVAFEQASIADTVSQFFDQAGQILG</sequence>
<dbReference type="InterPro" id="IPR006059">
    <property type="entry name" value="SBP"/>
</dbReference>
<keyword evidence="5" id="KW-0813">Transport</keyword>
<dbReference type="OrthoDB" id="7317090at2"/>
<dbReference type="PANTHER" id="PTHR43649:SF11">
    <property type="entry name" value="ABC TRANSPORTER SUBSTRATE-BINDING PROTEIN YESO-RELATED"/>
    <property type="match status" value="1"/>
</dbReference>
<dbReference type="GO" id="GO:0042597">
    <property type="term" value="C:periplasmic space"/>
    <property type="evidence" value="ECO:0007669"/>
    <property type="project" value="UniProtKB-SubCell"/>
</dbReference>
<dbReference type="Gene3D" id="3.40.190.10">
    <property type="entry name" value="Periplasmic binding protein-like II"/>
    <property type="match status" value="2"/>
</dbReference>
<dbReference type="Pfam" id="PF01547">
    <property type="entry name" value="SBP_bac_1"/>
    <property type="match status" value="1"/>
</dbReference>
<dbReference type="AlphaFoldDB" id="A0A1M5GCU3"/>
<reference evidence="5 6" key="1">
    <citation type="submission" date="2016-11" db="EMBL/GenBank/DDBJ databases">
        <authorList>
            <person name="Jaros S."/>
            <person name="Januszkiewicz K."/>
            <person name="Wedrychowicz H."/>
        </authorList>
    </citation>
    <scope>NUCLEOTIDE SEQUENCE [LARGE SCALE GENOMIC DNA]</scope>
    <source>
        <strain evidence="5 6">DSM 19436</strain>
    </source>
</reference>
<dbReference type="InterPro" id="IPR006311">
    <property type="entry name" value="TAT_signal"/>
</dbReference>
<gene>
    <name evidence="5" type="ORF">SAMN02745157_3363</name>
</gene>
<comment type="subcellular location">
    <subcellularLocation>
        <location evidence="1">Periplasm</location>
    </subcellularLocation>
</comment>
<comment type="similarity">
    <text evidence="2">Belongs to the bacterial solute-binding protein 1 family.</text>
</comment>
<dbReference type="InterPro" id="IPR050490">
    <property type="entry name" value="Bact_solute-bd_prot1"/>
</dbReference>
<dbReference type="STRING" id="1122133.SAMN02745157_3363"/>
<evidence type="ECO:0000256" key="2">
    <source>
        <dbReference type="ARBA" id="ARBA00008520"/>
    </source>
</evidence>
<keyword evidence="6" id="KW-1185">Reference proteome</keyword>
<keyword evidence="3" id="KW-0574">Periplasm</keyword>
<evidence type="ECO:0000256" key="3">
    <source>
        <dbReference type="ARBA" id="ARBA00022764"/>
    </source>
</evidence>